<dbReference type="RefSeq" id="WP_168108091.1">
    <property type="nucleotide sequence ID" value="NZ_VTOX01000004.1"/>
</dbReference>
<keyword evidence="1" id="KW-0812">Transmembrane</keyword>
<dbReference type="InterPro" id="IPR018706">
    <property type="entry name" value="DUF2214_membrane"/>
</dbReference>
<sequence length="152" mass="16582">MTLEAILASIHLLAILTAVVFVTSETAICRSEWMNAKVVQRLVTVDTIYLIGLAAVLLSGLARIWWGMKGDAWYWANWLVHLKFTLFIVVALLAIKPARMYRAWARELAASGALPGEAQVRSARRQVMLAAHLIALVPIAGAFLARGFGAPG</sequence>
<dbReference type="Pfam" id="PF09980">
    <property type="entry name" value="DUF2214"/>
    <property type="match status" value="1"/>
</dbReference>
<gene>
    <name evidence="2" type="ORF">RAMLITH_14240</name>
</gene>
<organism evidence="2 3">
    <name type="scientific">Ramlibacter lithotrophicus</name>
    <dbReference type="NCBI Taxonomy" id="2606681"/>
    <lineage>
        <taxon>Bacteria</taxon>
        <taxon>Pseudomonadati</taxon>
        <taxon>Pseudomonadota</taxon>
        <taxon>Betaproteobacteria</taxon>
        <taxon>Burkholderiales</taxon>
        <taxon>Comamonadaceae</taxon>
        <taxon>Ramlibacter</taxon>
    </lineage>
</organism>
<proteinExistence type="predicted"/>
<evidence type="ECO:0000256" key="1">
    <source>
        <dbReference type="SAM" id="Phobius"/>
    </source>
</evidence>
<dbReference type="AlphaFoldDB" id="A0A7X6DGZ0"/>
<evidence type="ECO:0000313" key="3">
    <source>
        <dbReference type="Proteomes" id="UP000521868"/>
    </source>
</evidence>
<feature type="transmembrane region" description="Helical" evidence="1">
    <location>
        <begin position="129"/>
        <end position="149"/>
    </location>
</feature>
<keyword evidence="1" id="KW-0472">Membrane</keyword>
<evidence type="ECO:0000313" key="2">
    <source>
        <dbReference type="EMBL" id="NKE66987.1"/>
    </source>
</evidence>
<accession>A0A7X6DGZ0</accession>
<feature type="transmembrane region" description="Helical" evidence="1">
    <location>
        <begin position="72"/>
        <end position="95"/>
    </location>
</feature>
<feature type="transmembrane region" description="Helical" evidence="1">
    <location>
        <begin position="6"/>
        <end position="28"/>
    </location>
</feature>
<protein>
    <submittedName>
        <fullName evidence="2">DUF2214 family protein</fullName>
    </submittedName>
</protein>
<name>A0A7X6DGZ0_9BURK</name>
<keyword evidence="1" id="KW-1133">Transmembrane helix</keyword>
<feature type="transmembrane region" description="Helical" evidence="1">
    <location>
        <begin position="48"/>
        <end position="66"/>
    </location>
</feature>
<dbReference type="EMBL" id="VTOX01000004">
    <property type="protein sequence ID" value="NKE66987.1"/>
    <property type="molecule type" value="Genomic_DNA"/>
</dbReference>
<keyword evidence="3" id="KW-1185">Reference proteome</keyword>
<comment type="caution">
    <text evidence="2">The sequence shown here is derived from an EMBL/GenBank/DDBJ whole genome shotgun (WGS) entry which is preliminary data.</text>
</comment>
<reference evidence="2 3" key="1">
    <citation type="journal article" date="2020" name="Nature">
        <title>Bacterial chemolithoautotrophy via manganese oxidation.</title>
        <authorList>
            <person name="Yu H."/>
            <person name="Leadbetter J.R."/>
        </authorList>
    </citation>
    <scope>NUCLEOTIDE SEQUENCE [LARGE SCALE GENOMIC DNA]</scope>
    <source>
        <strain evidence="2 3">RBP-1</strain>
    </source>
</reference>
<dbReference type="Proteomes" id="UP000521868">
    <property type="component" value="Unassembled WGS sequence"/>
</dbReference>